<dbReference type="GO" id="GO:0005737">
    <property type="term" value="C:cytoplasm"/>
    <property type="evidence" value="ECO:0007669"/>
    <property type="project" value="TreeGrafter"/>
</dbReference>
<name>A0A8H5B7I8_9AGAR</name>
<comment type="caution">
    <text evidence="1">The sequence shown here is derived from an EMBL/GenBank/DDBJ whole genome shotgun (WGS) entry which is preliminary data.</text>
</comment>
<reference evidence="1 2" key="1">
    <citation type="journal article" date="2020" name="ISME J.">
        <title>Uncovering the hidden diversity of litter-decomposition mechanisms in mushroom-forming fungi.</title>
        <authorList>
            <person name="Floudas D."/>
            <person name="Bentzer J."/>
            <person name="Ahren D."/>
            <person name="Johansson T."/>
            <person name="Persson P."/>
            <person name="Tunlid A."/>
        </authorList>
    </citation>
    <scope>NUCLEOTIDE SEQUENCE [LARGE SCALE GENOMIC DNA]</scope>
    <source>
        <strain evidence="1 2">CBS 291.85</strain>
    </source>
</reference>
<evidence type="ECO:0000313" key="2">
    <source>
        <dbReference type="Proteomes" id="UP000559256"/>
    </source>
</evidence>
<dbReference type="GO" id="GO:0004029">
    <property type="term" value="F:aldehyde dehydrogenase (NAD+) activity"/>
    <property type="evidence" value="ECO:0007669"/>
    <property type="project" value="TreeGrafter"/>
</dbReference>
<dbReference type="InterPro" id="IPR051783">
    <property type="entry name" value="NAD(P)-dependent_oxidoreduct"/>
</dbReference>
<evidence type="ECO:0000313" key="1">
    <source>
        <dbReference type="EMBL" id="KAF5318200.1"/>
    </source>
</evidence>
<sequence>MSSSSFKLDNFAQPSPPRSIFFLGATGYLGGQVLKFLGDKYSKTPASMSIYALIRSPVPERLRQLQTLYPNVTAIEGSLDDYDVIKNEASKHLVVINTASSDHPRSVEATLEGLKTYSLSHPGDPPLYIHTSGLGFTSDNARGQPVDEKDFKVYTDVGLDLEACEGYHLDCDKQIIRAGKDEDVPIRTVIVFPTWIYGLSDGPQKLTWPIRNLFPLFKEAGYAGTWGPGANRMMSCHVKDVADAFLVILQAALATGQETKLELKFGKEGLYFVGSENPLLTMYDITSQWGKILHKKGALNFSESKPLPDSVTAKFGEFGWSMLGGSIVAEIKRIKQLGWKAEVSESEGMSLLECLEEEVSLFLETEGYDTI</sequence>
<dbReference type="Gene3D" id="3.40.50.720">
    <property type="entry name" value="NAD(P)-binding Rossmann-like Domain"/>
    <property type="match status" value="1"/>
</dbReference>
<organism evidence="1 2">
    <name type="scientific">Tetrapyrgos nigripes</name>
    <dbReference type="NCBI Taxonomy" id="182062"/>
    <lineage>
        <taxon>Eukaryota</taxon>
        <taxon>Fungi</taxon>
        <taxon>Dikarya</taxon>
        <taxon>Basidiomycota</taxon>
        <taxon>Agaricomycotina</taxon>
        <taxon>Agaricomycetes</taxon>
        <taxon>Agaricomycetidae</taxon>
        <taxon>Agaricales</taxon>
        <taxon>Marasmiineae</taxon>
        <taxon>Marasmiaceae</taxon>
        <taxon>Tetrapyrgos</taxon>
    </lineage>
</organism>
<dbReference type="PANTHER" id="PTHR48079:SF6">
    <property type="entry name" value="NAD(P)-BINDING DOMAIN-CONTAINING PROTEIN-RELATED"/>
    <property type="match status" value="1"/>
</dbReference>
<dbReference type="SUPFAM" id="SSF51735">
    <property type="entry name" value="NAD(P)-binding Rossmann-fold domains"/>
    <property type="match status" value="1"/>
</dbReference>
<keyword evidence="2" id="KW-1185">Reference proteome</keyword>
<dbReference type="AlphaFoldDB" id="A0A8H5B7I8"/>
<dbReference type="OrthoDB" id="2130169at2759"/>
<gene>
    <name evidence="1" type="ORF">D9758_018899</name>
</gene>
<proteinExistence type="predicted"/>
<accession>A0A8H5B7I8</accession>
<dbReference type="InterPro" id="IPR036291">
    <property type="entry name" value="NAD(P)-bd_dom_sf"/>
</dbReference>
<dbReference type="Proteomes" id="UP000559256">
    <property type="component" value="Unassembled WGS sequence"/>
</dbReference>
<dbReference type="PANTHER" id="PTHR48079">
    <property type="entry name" value="PROTEIN YEEZ"/>
    <property type="match status" value="1"/>
</dbReference>
<protein>
    <submittedName>
        <fullName evidence="1">Uncharacterized protein</fullName>
    </submittedName>
</protein>
<dbReference type="EMBL" id="JAACJM010000460">
    <property type="protein sequence ID" value="KAF5318200.1"/>
    <property type="molecule type" value="Genomic_DNA"/>
</dbReference>